<keyword evidence="3" id="KW-1185">Reference proteome</keyword>
<gene>
    <name evidence="2" type="ORF">QTG54_009690</name>
</gene>
<dbReference type="EMBL" id="JATAAI010000017">
    <property type="protein sequence ID" value="KAK1739931.1"/>
    <property type="molecule type" value="Genomic_DNA"/>
</dbReference>
<organism evidence="2 3">
    <name type="scientific">Skeletonema marinoi</name>
    <dbReference type="NCBI Taxonomy" id="267567"/>
    <lineage>
        <taxon>Eukaryota</taxon>
        <taxon>Sar</taxon>
        <taxon>Stramenopiles</taxon>
        <taxon>Ochrophyta</taxon>
        <taxon>Bacillariophyta</taxon>
        <taxon>Coscinodiscophyceae</taxon>
        <taxon>Thalassiosirophycidae</taxon>
        <taxon>Thalassiosirales</taxon>
        <taxon>Skeletonemataceae</taxon>
        <taxon>Skeletonema</taxon>
        <taxon>Skeletonema marinoi-dohrnii complex</taxon>
    </lineage>
</organism>
<protein>
    <submittedName>
        <fullName evidence="2">Uncharacterized protein</fullName>
    </submittedName>
</protein>
<keyword evidence="1" id="KW-0732">Signal</keyword>
<sequence>MNASHPITHRWCSLLVAIATILSFTLAEDSSSLVGNSNDQPYPKRPSSIIRIDLDDFLSINSTISSSADTITTEDENEDTVVEELHAPKKNPAVKSMPEIRFTLWSELSSHEKEIATILLGYDENTWDNPMANSIEMLSYTGLSIKMKSGLSALRISQPEWDCHVNHYYGYKWDELVEVGVHVHLAMLGWTKESWEYGNVTAPDVEVMTWDELSERQKVIANELCYFRETWDELPLSTWLAAWRKVNGRRSSRASSSLKVVK</sequence>
<evidence type="ECO:0000313" key="3">
    <source>
        <dbReference type="Proteomes" id="UP001224775"/>
    </source>
</evidence>
<dbReference type="AlphaFoldDB" id="A0AAD9DA83"/>
<name>A0AAD9DA83_9STRA</name>
<feature type="chain" id="PRO_5041970982" evidence="1">
    <location>
        <begin position="28"/>
        <end position="262"/>
    </location>
</feature>
<dbReference type="Proteomes" id="UP001224775">
    <property type="component" value="Unassembled WGS sequence"/>
</dbReference>
<accession>A0AAD9DA83</accession>
<feature type="signal peptide" evidence="1">
    <location>
        <begin position="1"/>
        <end position="27"/>
    </location>
</feature>
<reference evidence="2" key="1">
    <citation type="submission" date="2023-06" db="EMBL/GenBank/DDBJ databases">
        <title>Survivors Of The Sea: Transcriptome response of Skeletonema marinoi to long-term dormancy.</title>
        <authorList>
            <person name="Pinder M.I.M."/>
            <person name="Kourtchenko O."/>
            <person name="Robertson E.K."/>
            <person name="Larsson T."/>
            <person name="Maumus F."/>
            <person name="Osuna-Cruz C.M."/>
            <person name="Vancaester E."/>
            <person name="Stenow R."/>
            <person name="Vandepoele K."/>
            <person name="Ploug H."/>
            <person name="Bruchert V."/>
            <person name="Godhe A."/>
            <person name="Topel M."/>
        </authorList>
    </citation>
    <scope>NUCLEOTIDE SEQUENCE</scope>
    <source>
        <strain evidence="2">R05AC</strain>
    </source>
</reference>
<evidence type="ECO:0000313" key="2">
    <source>
        <dbReference type="EMBL" id="KAK1739931.1"/>
    </source>
</evidence>
<proteinExistence type="predicted"/>
<comment type="caution">
    <text evidence="2">The sequence shown here is derived from an EMBL/GenBank/DDBJ whole genome shotgun (WGS) entry which is preliminary data.</text>
</comment>
<evidence type="ECO:0000256" key="1">
    <source>
        <dbReference type="SAM" id="SignalP"/>
    </source>
</evidence>